<dbReference type="GO" id="GO:0070402">
    <property type="term" value="F:NADPH binding"/>
    <property type="evidence" value="ECO:0007669"/>
    <property type="project" value="TreeGrafter"/>
</dbReference>
<dbReference type="SUPFAM" id="SSF69796">
    <property type="entry name" value="Thymidylate synthase-complementing protein Thy1"/>
    <property type="match status" value="1"/>
</dbReference>
<dbReference type="InterPro" id="IPR003669">
    <property type="entry name" value="Thymidylate_synthase_ThyX"/>
</dbReference>
<accession>A0AA94HT24</accession>
<dbReference type="PANTHER" id="PTHR34934:SF1">
    <property type="entry name" value="FLAVIN-DEPENDENT THYMIDYLATE SYNTHASE"/>
    <property type="match status" value="1"/>
</dbReference>
<dbReference type="GO" id="GO:0006231">
    <property type="term" value="P:dTMP biosynthetic process"/>
    <property type="evidence" value="ECO:0007669"/>
    <property type="project" value="InterPro"/>
</dbReference>
<dbReference type="Gene3D" id="3.30.1360.170">
    <property type="match status" value="1"/>
</dbReference>
<name>A0AA94HT24_DESDE</name>
<evidence type="ECO:0000313" key="2">
    <source>
        <dbReference type="Proteomes" id="UP000182680"/>
    </source>
</evidence>
<organism evidence="1 2">
    <name type="scientific">Desulfovibrio desulfuricans</name>
    <dbReference type="NCBI Taxonomy" id="876"/>
    <lineage>
        <taxon>Bacteria</taxon>
        <taxon>Pseudomonadati</taxon>
        <taxon>Thermodesulfobacteriota</taxon>
        <taxon>Desulfovibrionia</taxon>
        <taxon>Desulfovibrionales</taxon>
        <taxon>Desulfovibrionaceae</taxon>
        <taxon>Desulfovibrio</taxon>
    </lineage>
</organism>
<dbReference type="GO" id="GO:0004799">
    <property type="term" value="F:thymidylate synthase activity"/>
    <property type="evidence" value="ECO:0007669"/>
    <property type="project" value="TreeGrafter"/>
</dbReference>
<reference evidence="2" key="1">
    <citation type="submission" date="2016-11" db="EMBL/GenBank/DDBJ databases">
        <authorList>
            <person name="Jaros S."/>
            <person name="Januszkiewicz K."/>
            <person name="Wedrychowicz H."/>
        </authorList>
    </citation>
    <scope>NUCLEOTIDE SEQUENCE [LARGE SCALE GENOMIC DNA]</scope>
    <source>
        <strain evidence="2">DSM 7057</strain>
    </source>
</reference>
<evidence type="ECO:0000313" key="1">
    <source>
        <dbReference type="EMBL" id="SFW41336.1"/>
    </source>
</evidence>
<dbReference type="GO" id="GO:0050660">
    <property type="term" value="F:flavin adenine dinucleotide binding"/>
    <property type="evidence" value="ECO:0007669"/>
    <property type="project" value="InterPro"/>
</dbReference>
<sequence>MLDEKFTGNGKVVLLAGGGKIYTDIAARFVRSERDLEDIVASPYSKKIVENILSSGHRAALEFDFFIFGLEGYSRVTETQLVRKRLASYLIKSGRAELGGKRRYSVVYPRGVAEFTAPVTLPGGATVNLSGRDLADLGRQWYEAGLDADLPEEDLRYLKPQATEFKAIVGMNAHALLDWFSIRCCRNAQHEIRHLAWQMLRLCRKAAPDLFAGAGPNCVQLGYCPENALQNARCRGRIITKDEAMALLRSARGTAAAPPAQDEFAGD</sequence>
<dbReference type="CDD" id="cd20175">
    <property type="entry name" value="ThyX"/>
    <property type="match status" value="1"/>
</dbReference>
<dbReference type="PANTHER" id="PTHR34934">
    <property type="entry name" value="FLAVIN-DEPENDENT THYMIDYLATE SYNTHASE"/>
    <property type="match status" value="1"/>
</dbReference>
<dbReference type="PROSITE" id="PS51331">
    <property type="entry name" value="THYX"/>
    <property type="match status" value="1"/>
</dbReference>
<gene>
    <name evidence="1" type="ORF">SAMN02910291_01211</name>
</gene>
<dbReference type="Pfam" id="PF02511">
    <property type="entry name" value="Thy1"/>
    <property type="match status" value="1"/>
</dbReference>
<protein>
    <submittedName>
        <fullName evidence="1">Thymidylate synthase (FAD)</fullName>
    </submittedName>
</protein>
<proteinExistence type="predicted"/>
<dbReference type="RefSeq" id="WP_072311687.1">
    <property type="nucleotide sequence ID" value="NZ_FPIW01000016.1"/>
</dbReference>
<dbReference type="AlphaFoldDB" id="A0AA94HT24"/>
<dbReference type="EMBL" id="FPIW01000016">
    <property type="protein sequence ID" value="SFW41336.1"/>
    <property type="molecule type" value="Genomic_DNA"/>
</dbReference>
<dbReference type="Proteomes" id="UP000182680">
    <property type="component" value="Unassembled WGS sequence"/>
</dbReference>
<dbReference type="InterPro" id="IPR036098">
    <property type="entry name" value="Thymidylate_synthase_ThyX_sf"/>
</dbReference>
<dbReference type="GO" id="GO:0050797">
    <property type="term" value="F:thymidylate synthase (FAD) activity"/>
    <property type="evidence" value="ECO:0007669"/>
    <property type="project" value="InterPro"/>
</dbReference>
<comment type="caution">
    <text evidence="1">The sequence shown here is derived from an EMBL/GenBank/DDBJ whole genome shotgun (WGS) entry which is preliminary data.</text>
</comment>